<dbReference type="Proteomes" id="UP001243009">
    <property type="component" value="Unassembled WGS sequence"/>
</dbReference>
<reference evidence="1 2" key="1">
    <citation type="submission" date="2023-08" db="EMBL/GenBank/DDBJ databases">
        <title>The draft genome sequence of Paracraurococcus sp. LOR1-02.</title>
        <authorList>
            <person name="Kingkaew E."/>
            <person name="Tanasupawat S."/>
        </authorList>
    </citation>
    <scope>NUCLEOTIDE SEQUENCE [LARGE SCALE GENOMIC DNA]</scope>
    <source>
        <strain evidence="1 2">LOR1-02</strain>
    </source>
</reference>
<dbReference type="EMBL" id="JAUTWS010000019">
    <property type="protein sequence ID" value="MDO9710605.1"/>
    <property type="molecule type" value="Genomic_DNA"/>
</dbReference>
<comment type="caution">
    <text evidence="1">The sequence shown here is derived from an EMBL/GenBank/DDBJ whole genome shotgun (WGS) entry which is preliminary data.</text>
</comment>
<gene>
    <name evidence="1" type="ORF">Q7A36_19790</name>
</gene>
<evidence type="ECO:0000313" key="1">
    <source>
        <dbReference type="EMBL" id="MDO9710605.1"/>
    </source>
</evidence>
<name>A0ABT9E360_9PROT</name>
<dbReference type="Gene3D" id="1.20.120.330">
    <property type="entry name" value="Nucleotidyltransferases domain 2"/>
    <property type="match status" value="1"/>
</dbReference>
<keyword evidence="2" id="KW-1185">Reference proteome</keyword>
<organism evidence="1 2">
    <name type="scientific">Paracraurococcus lichenis</name>
    <dbReference type="NCBI Taxonomy" id="3064888"/>
    <lineage>
        <taxon>Bacteria</taxon>
        <taxon>Pseudomonadati</taxon>
        <taxon>Pseudomonadota</taxon>
        <taxon>Alphaproteobacteria</taxon>
        <taxon>Acetobacterales</taxon>
        <taxon>Roseomonadaceae</taxon>
        <taxon>Paracraurococcus</taxon>
    </lineage>
</organism>
<proteinExistence type="predicted"/>
<accession>A0ABT9E360</accession>
<dbReference type="RefSeq" id="WP_305105465.1">
    <property type="nucleotide sequence ID" value="NZ_JAUTWS010000019.1"/>
</dbReference>
<protein>
    <submittedName>
        <fullName evidence="1">Uncharacterized protein</fullName>
    </submittedName>
</protein>
<evidence type="ECO:0000313" key="2">
    <source>
        <dbReference type="Proteomes" id="UP001243009"/>
    </source>
</evidence>
<sequence length="169" mass="18296">MSLPDDLLRQAAHLVVFDIDNPTQANLRRAVSAAYYALFHLLTAVCAAQAAPAEPQSLRSVLRRALTHDGMRRACQVFARAVGKPPDAVTPLIPATVPPALAVVAQRFCLLQAARHAADYDTDLPVTRADAEDAIAWAQEAITSWQTVEAMPEARAFLLAMLVMGRRNG</sequence>